<evidence type="ECO:0000313" key="2">
    <source>
        <dbReference type="EMBL" id="KTD44008.1"/>
    </source>
</evidence>
<accession>A0A0W0XHK9</accession>
<name>A0A0W0XHK9_9GAMM</name>
<feature type="coiled-coil region" evidence="1">
    <location>
        <begin position="1211"/>
        <end position="1238"/>
    </location>
</feature>
<gene>
    <name evidence="2" type="primary">sdhA_1</name>
    <name evidence="2" type="ORF">Loak_0268</name>
</gene>
<organism evidence="2 3">
    <name type="scientific">Legionella oakridgensis</name>
    <dbReference type="NCBI Taxonomy" id="29423"/>
    <lineage>
        <taxon>Bacteria</taxon>
        <taxon>Pseudomonadati</taxon>
        <taxon>Pseudomonadota</taxon>
        <taxon>Gammaproteobacteria</taxon>
        <taxon>Legionellales</taxon>
        <taxon>Legionellaceae</taxon>
        <taxon>Legionella</taxon>
    </lineage>
</organism>
<proteinExistence type="predicted"/>
<feature type="coiled-coil region" evidence="1">
    <location>
        <begin position="1025"/>
        <end position="1052"/>
    </location>
</feature>
<sequence length="1415" mass="162917">MFEAYLALLDTIRQKRFSLLVNNIRKEIIKTLRSDKFSARMRQYLEGMHEEGEPFTDFSLEPGHITQIKKIINALYHAEIALQDLESVNLRDGDRKVADLAKLYNHTIHHIYQASYLITHLDVDLSEIFTKELAALAPLLENFHAYAHNYTEETRTFLGALNYRDISHKTGVISGIVVDQLQRQDGEVDYEFLTQFTATLPGYLDQFTAYIRRFSEQVTHEPVFDKKKIEELQNHGLLLLNSLESLQGSNSFFLSLRALHYIHIIRHTITLTMSIIDQAGHMTETSQDTIRDNLAKLKYELLPELFGFVDKLEAQAMLEPGVLSKPLMARVKPMYQWLMYYVQKLVDFSQKGEELLIIEDPKFIAARTEQTYQRLAEDEEKLFLLAEAQHAANEFFKILKNPGYQRKRLVDLPDEIKNQLIFYYRMMQPYMARVDVVKDNVIIAGLTQTRDFFTTFSSWLGQYSDGIPEIVALEDNLKDVFVKEQRSRRFQRQLNLDIIDSVHQSSDASSLFPYSSKEPPLAIDEAVALGVDESSVLAFAKTGSHNLLANPQELTFAQAIKLYKFYEIKSIQSVHALKAYQDFVELLNTQNNATLFVRFDEPLKKQLISLYRVFQPYLVHVTAGDKATAEYDRKIVQALTGNLSSRTGIRVSDVHRLNTAIHTCLVETNERLEAKKQAFGHKASALYQEENRAKPLVHAKGAERAHYVIRQTEYLRILADFRSSLMQLTQVFNHSIREKLEPASEGIPFPELEDVHKALSQSSQVLMLKRLFNALYYLEQIGASLNELNDKSTEINYVRHILKASSYVYEIINLGNALRSEPYLAFIAQDILQNVQKGYAKFMQLARPYLMEATEEQPDEKPQVNAVMLYSLNAMMILPEHIAALRGEKEFPPERMQAIHKHAEKVATNIQRIIAHSNSYVRLLFEIPTMYGLFRELKSKLSLMASSSHDAVLDHLEDMRNVLFPRILLEADEWEDKLGLNPGTLSSAMKAILDEFYCGLLEPLDLHSRRHLALVTSAVPLDKRLEATRQRINQAEIEQVRLREKLEKLEKLAGSISLYKAHKAKPTTTLATVQHLERSMREQFVAALPLLRQETAYLDINSLPEETGSMSVDRALNQVHGSDLKNIESLAKASISHLRGLHASHQLTIETAREKSAYLHEQKIMQQDFNAKFVLDYTTSAFRKHAKAFSSRPFGLVHSSREYKRNLFNYLQAMEKEIVEASLEAEDINKQISDLLGEKIKHFEEENYQKYYHLETIMLAIEAFKLYLHNANIELQNNNSIFENRETLIIKSQLIEKLENIARNEQLPIDDRVEQLKKETSKPTFKTQMLKYHQYDQICFAWLKQCVLSFLELIHLYTPTYKKQYNKLVKAAEEVPETGYLSARFGLFSAPRRNYDLPSEVVAIDPVALPTAAPV</sequence>
<evidence type="ECO:0000313" key="3">
    <source>
        <dbReference type="Proteomes" id="UP000054858"/>
    </source>
</evidence>
<keyword evidence="1" id="KW-0175">Coiled coil</keyword>
<dbReference type="PATRIC" id="fig|29423.5.peg.276"/>
<dbReference type="Proteomes" id="UP000054858">
    <property type="component" value="Unassembled WGS sequence"/>
</dbReference>
<comment type="caution">
    <text evidence="2">The sequence shown here is derived from an EMBL/GenBank/DDBJ whole genome shotgun (WGS) entry which is preliminary data.</text>
</comment>
<reference evidence="2 3" key="1">
    <citation type="submission" date="2015-11" db="EMBL/GenBank/DDBJ databases">
        <title>Genomic analysis of 38 Legionella species identifies large and diverse effector repertoires.</title>
        <authorList>
            <person name="Burstein D."/>
            <person name="Amaro F."/>
            <person name="Zusman T."/>
            <person name="Lifshitz Z."/>
            <person name="Cohen O."/>
            <person name="Gilbert J.A."/>
            <person name="Pupko T."/>
            <person name="Shuman H.A."/>
            <person name="Segal G."/>
        </authorList>
    </citation>
    <scope>NUCLEOTIDE SEQUENCE [LARGE SCALE GENOMIC DNA]</scope>
    <source>
        <strain evidence="2 3">Oak Ridge-10</strain>
    </source>
</reference>
<dbReference type="EMBL" id="LNYP01000005">
    <property type="protein sequence ID" value="KTD44008.1"/>
    <property type="molecule type" value="Genomic_DNA"/>
</dbReference>
<protein>
    <submittedName>
        <fullName evidence="2">SdhA, substrate of the Dot/Icm system</fullName>
    </submittedName>
</protein>
<dbReference type="RefSeq" id="WP_025385175.1">
    <property type="nucleotide sequence ID" value="NZ_KV441805.1"/>
</dbReference>
<evidence type="ECO:0000256" key="1">
    <source>
        <dbReference type="SAM" id="Coils"/>
    </source>
</evidence>